<proteinExistence type="predicted"/>
<keyword evidence="7" id="KW-1185">Reference proteome</keyword>
<evidence type="ECO:0000313" key="6">
    <source>
        <dbReference type="EMBL" id="GHO56614.1"/>
    </source>
</evidence>
<dbReference type="Gene3D" id="1.10.357.10">
    <property type="entry name" value="Tetracycline Repressor, domain 2"/>
    <property type="match status" value="1"/>
</dbReference>
<dbReference type="Proteomes" id="UP000654345">
    <property type="component" value="Unassembled WGS sequence"/>
</dbReference>
<dbReference type="InterPro" id="IPR001647">
    <property type="entry name" value="HTH_TetR"/>
</dbReference>
<feature type="domain" description="HTH tetR-type" evidence="5">
    <location>
        <begin position="16"/>
        <end position="76"/>
    </location>
</feature>
<dbReference type="InterPro" id="IPR009057">
    <property type="entry name" value="Homeodomain-like_sf"/>
</dbReference>
<dbReference type="SUPFAM" id="SSF46689">
    <property type="entry name" value="Homeodomain-like"/>
    <property type="match status" value="1"/>
</dbReference>
<name>A0ABQ3UUT0_9CHLR</name>
<evidence type="ECO:0000259" key="5">
    <source>
        <dbReference type="PROSITE" id="PS50977"/>
    </source>
</evidence>
<dbReference type="InterPro" id="IPR023772">
    <property type="entry name" value="DNA-bd_HTH_TetR-type_CS"/>
</dbReference>
<dbReference type="InterPro" id="IPR036271">
    <property type="entry name" value="Tet_transcr_reg_TetR-rel_C_sf"/>
</dbReference>
<dbReference type="PRINTS" id="PR00455">
    <property type="entry name" value="HTHTETR"/>
</dbReference>
<dbReference type="PANTHER" id="PTHR30055:SF234">
    <property type="entry name" value="HTH-TYPE TRANSCRIPTIONAL REGULATOR BETI"/>
    <property type="match status" value="1"/>
</dbReference>
<sequence>MKQEIDRLPLRERNRQRTMRRIIEAAIELFSTAGYDQTTMDNIADKAEVSRATLFNYFSTKRALLLPFANELYEKNIQPQILSYLKEQPATHDVLRFLFMSIYEQVLTLPEMERGLRAELFQPQPAMMKLSHGHGFFKTLVMIVQQGQQRGEIRTDISDDKLGRYVGTLYVSLLVMERKDSTSTSYVSEIDTLLAFLQGALKG</sequence>
<dbReference type="PANTHER" id="PTHR30055">
    <property type="entry name" value="HTH-TYPE TRANSCRIPTIONAL REGULATOR RUTR"/>
    <property type="match status" value="1"/>
</dbReference>
<dbReference type="InterPro" id="IPR050109">
    <property type="entry name" value="HTH-type_TetR-like_transc_reg"/>
</dbReference>
<dbReference type="RefSeq" id="WP_201373087.1">
    <property type="nucleotide sequence ID" value="NZ_BNJG01000002.1"/>
</dbReference>
<dbReference type="PROSITE" id="PS50977">
    <property type="entry name" value="HTH_TETR_2"/>
    <property type="match status" value="1"/>
</dbReference>
<keyword evidence="3" id="KW-0804">Transcription</keyword>
<dbReference type="PROSITE" id="PS01081">
    <property type="entry name" value="HTH_TETR_1"/>
    <property type="match status" value="1"/>
</dbReference>
<evidence type="ECO:0000256" key="3">
    <source>
        <dbReference type="ARBA" id="ARBA00023163"/>
    </source>
</evidence>
<dbReference type="SUPFAM" id="SSF48498">
    <property type="entry name" value="Tetracyclin repressor-like, C-terminal domain"/>
    <property type="match status" value="1"/>
</dbReference>
<evidence type="ECO:0000256" key="4">
    <source>
        <dbReference type="PROSITE-ProRule" id="PRU00335"/>
    </source>
</evidence>
<reference evidence="6 7" key="1">
    <citation type="journal article" date="2021" name="Int. J. Syst. Evol. Microbiol.">
        <title>Reticulibacter mediterranei gen. nov., sp. nov., within the new family Reticulibacteraceae fam. nov., and Ktedonospora formicarum gen. nov., sp. nov., Ktedonobacter robiniae sp. nov., Dictyobacter formicarum sp. nov. and Dictyobacter arantiisoli sp. nov., belonging to the class Ktedonobacteria.</title>
        <authorList>
            <person name="Yabe S."/>
            <person name="Zheng Y."/>
            <person name="Wang C.M."/>
            <person name="Sakai Y."/>
            <person name="Abe K."/>
            <person name="Yokota A."/>
            <person name="Donadio S."/>
            <person name="Cavaletti L."/>
            <person name="Monciardini P."/>
        </authorList>
    </citation>
    <scope>NUCLEOTIDE SEQUENCE [LARGE SCALE GENOMIC DNA]</scope>
    <source>
        <strain evidence="6 7">SOSP1-30</strain>
    </source>
</reference>
<protein>
    <submittedName>
        <fullName evidence="6">TetR family transcriptional regulator</fullName>
    </submittedName>
</protein>
<organism evidence="6 7">
    <name type="scientific">Ktedonobacter robiniae</name>
    <dbReference type="NCBI Taxonomy" id="2778365"/>
    <lineage>
        <taxon>Bacteria</taxon>
        <taxon>Bacillati</taxon>
        <taxon>Chloroflexota</taxon>
        <taxon>Ktedonobacteria</taxon>
        <taxon>Ktedonobacterales</taxon>
        <taxon>Ktedonobacteraceae</taxon>
        <taxon>Ktedonobacter</taxon>
    </lineage>
</organism>
<evidence type="ECO:0000256" key="1">
    <source>
        <dbReference type="ARBA" id="ARBA00023015"/>
    </source>
</evidence>
<gene>
    <name evidence="6" type="ORF">KSB_50890</name>
</gene>
<feature type="DNA-binding region" description="H-T-H motif" evidence="4">
    <location>
        <begin position="39"/>
        <end position="58"/>
    </location>
</feature>
<evidence type="ECO:0000313" key="7">
    <source>
        <dbReference type="Proteomes" id="UP000654345"/>
    </source>
</evidence>
<comment type="caution">
    <text evidence="6">The sequence shown here is derived from an EMBL/GenBank/DDBJ whole genome shotgun (WGS) entry which is preliminary data.</text>
</comment>
<dbReference type="Pfam" id="PF00440">
    <property type="entry name" value="TetR_N"/>
    <property type="match status" value="1"/>
</dbReference>
<keyword evidence="2 4" id="KW-0238">DNA-binding</keyword>
<dbReference type="EMBL" id="BNJG01000002">
    <property type="protein sequence ID" value="GHO56614.1"/>
    <property type="molecule type" value="Genomic_DNA"/>
</dbReference>
<accession>A0ABQ3UUT0</accession>
<keyword evidence="1" id="KW-0805">Transcription regulation</keyword>
<evidence type="ECO:0000256" key="2">
    <source>
        <dbReference type="ARBA" id="ARBA00023125"/>
    </source>
</evidence>